<dbReference type="WBParaSite" id="ASIM_0001301201-mRNA-1">
    <property type="protein sequence ID" value="ASIM_0001301201-mRNA-1"/>
    <property type="gene ID" value="ASIM_0001301201"/>
</dbReference>
<keyword evidence="3" id="KW-1185">Reference proteome</keyword>
<feature type="signal peptide" evidence="1">
    <location>
        <begin position="1"/>
        <end position="21"/>
    </location>
</feature>
<proteinExistence type="predicted"/>
<evidence type="ECO:0000256" key="1">
    <source>
        <dbReference type="SAM" id="SignalP"/>
    </source>
</evidence>
<dbReference type="EMBL" id="UYRR01031195">
    <property type="protein sequence ID" value="VDK47454.1"/>
    <property type="molecule type" value="Genomic_DNA"/>
</dbReference>
<evidence type="ECO:0000313" key="3">
    <source>
        <dbReference type="Proteomes" id="UP000267096"/>
    </source>
</evidence>
<protein>
    <submittedName>
        <fullName evidence="4">Neuropeptide-Like Protein</fullName>
    </submittedName>
</protein>
<accession>A0A0M3JXE1</accession>
<reference evidence="2 3" key="2">
    <citation type="submission" date="2018-11" db="EMBL/GenBank/DDBJ databases">
        <authorList>
            <consortium name="Pathogen Informatics"/>
        </authorList>
    </citation>
    <scope>NUCLEOTIDE SEQUENCE [LARGE SCALE GENOMIC DNA]</scope>
</reference>
<dbReference type="AlphaFoldDB" id="A0A0M3JXE1"/>
<dbReference type="Proteomes" id="UP000267096">
    <property type="component" value="Unassembled WGS sequence"/>
</dbReference>
<name>A0A0M3JXE1_ANISI</name>
<dbReference type="OrthoDB" id="10573232at2759"/>
<keyword evidence="1" id="KW-0732">Signal</keyword>
<organism evidence="4">
    <name type="scientific">Anisakis simplex</name>
    <name type="common">Herring worm</name>
    <dbReference type="NCBI Taxonomy" id="6269"/>
    <lineage>
        <taxon>Eukaryota</taxon>
        <taxon>Metazoa</taxon>
        <taxon>Ecdysozoa</taxon>
        <taxon>Nematoda</taxon>
        <taxon>Chromadorea</taxon>
        <taxon>Rhabditida</taxon>
        <taxon>Spirurina</taxon>
        <taxon>Ascaridomorpha</taxon>
        <taxon>Ascaridoidea</taxon>
        <taxon>Anisakidae</taxon>
        <taxon>Anisakis</taxon>
        <taxon>Anisakis simplex complex</taxon>
    </lineage>
</organism>
<sequence>MNSSVVSLIVLLAACSVYVSALPLFLIPDLNEISGKGWMSAGKRFFSVKPSMSLKNMNGEYDFQTAKRAFDSNNKIPSPWLNAPIFSK</sequence>
<evidence type="ECO:0000313" key="4">
    <source>
        <dbReference type="WBParaSite" id="ASIM_0001301201-mRNA-1"/>
    </source>
</evidence>
<evidence type="ECO:0000313" key="2">
    <source>
        <dbReference type="EMBL" id="VDK47454.1"/>
    </source>
</evidence>
<gene>
    <name evidence="2" type="ORF">ASIM_LOCUS12478</name>
</gene>
<feature type="chain" id="PRO_5043121074" evidence="1">
    <location>
        <begin position="22"/>
        <end position="88"/>
    </location>
</feature>
<reference evidence="4" key="1">
    <citation type="submission" date="2017-02" db="UniProtKB">
        <authorList>
            <consortium name="WormBaseParasite"/>
        </authorList>
    </citation>
    <scope>IDENTIFICATION</scope>
</reference>